<keyword evidence="2" id="KW-1185">Reference proteome</keyword>
<name>A0A7J6E8W9_CANSA</name>
<dbReference type="EMBL" id="JAATIQ010000486">
    <property type="protein sequence ID" value="KAF4354119.1"/>
    <property type="molecule type" value="Genomic_DNA"/>
</dbReference>
<dbReference type="Proteomes" id="UP000583929">
    <property type="component" value="Unassembled WGS sequence"/>
</dbReference>
<reference evidence="1 2" key="1">
    <citation type="journal article" date="2020" name="bioRxiv">
        <title>Sequence and annotation of 42 cannabis genomes reveals extensive copy number variation in cannabinoid synthesis and pathogen resistance genes.</title>
        <authorList>
            <person name="Mckernan K.J."/>
            <person name="Helbert Y."/>
            <person name="Kane L.T."/>
            <person name="Ebling H."/>
            <person name="Zhang L."/>
            <person name="Liu B."/>
            <person name="Eaton Z."/>
            <person name="Mclaughlin S."/>
            <person name="Kingan S."/>
            <person name="Baybayan P."/>
            <person name="Concepcion G."/>
            <person name="Jordan M."/>
            <person name="Riva A."/>
            <person name="Barbazuk W."/>
            <person name="Harkins T."/>
        </authorList>
    </citation>
    <scope>NUCLEOTIDE SEQUENCE [LARGE SCALE GENOMIC DNA]</scope>
    <source>
        <strain evidence="2">cv. Jamaican Lion 4</strain>
        <tissue evidence="1">Leaf</tissue>
    </source>
</reference>
<accession>A0A7J6E8W9</accession>
<comment type="caution">
    <text evidence="1">The sequence shown here is derived from an EMBL/GenBank/DDBJ whole genome shotgun (WGS) entry which is preliminary data.</text>
</comment>
<evidence type="ECO:0000313" key="2">
    <source>
        <dbReference type="Proteomes" id="UP000583929"/>
    </source>
</evidence>
<organism evidence="1 2">
    <name type="scientific">Cannabis sativa</name>
    <name type="common">Hemp</name>
    <name type="synonym">Marijuana</name>
    <dbReference type="NCBI Taxonomy" id="3483"/>
    <lineage>
        <taxon>Eukaryota</taxon>
        <taxon>Viridiplantae</taxon>
        <taxon>Streptophyta</taxon>
        <taxon>Embryophyta</taxon>
        <taxon>Tracheophyta</taxon>
        <taxon>Spermatophyta</taxon>
        <taxon>Magnoliopsida</taxon>
        <taxon>eudicotyledons</taxon>
        <taxon>Gunneridae</taxon>
        <taxon>Pentapetalae</taxon>
        <taxon>rosids</taxon>
        <taxon>fabids</taxon>
        <taxon>Rosales</taxon>
        <taxon>Cannabaceae</taxon>
        <taxon>Cannabis</taxon>
    </lineage>
</organism>
<dbReference type="AlphaFoldDB" id="A0A7J6E8W9"/>
<protein>
    <submittedName>
        <fullName evidence="1">Uncharacterized protein</fullName>
    </submittedName>
</protein>
<evidence type="ECO:0000313" key="1">
    <source>
        <dbReference type="EMBL" id="KAF4354119.1"/>
    </source>
</evidence>
<sequence>MEDLMCDENQLRSERIRSPLIKEGSNANMHKVGNEMDFSINGNHLGQTESNEENELVVLENKRGKMLSKDLVDDSHDQDATQNRVIEEVITVS</sequence>
<proteinExistence type="predicted"/>
<gene>
    <name evidence="1" type="ORF">G4B88_017004</name>
</gene>